<dbReference type="PANTHER" id="PTHR44167">
    <property type="entry name" value="OVARIAN-SPECIFIC SERINE/THREONINE-PROTEIN KINASE LOK-RELATED"/>
    <property type="match status" value="1"/>
</dbReference>
<dbReference type="PROSITE" id="PS50011">
    <property type="entry name" value="PROTEIN_KINASE_DOM"/>
    <property type="match status" value="1"/>
</dbReference>
<feature type="domain" description="Protein kinase" evidence="1">
    <location>
        <begin position="1"/>
        <end position="247"/>
    </location>
</feature>
<dbReference type="InterPro" id="IPR011009">
    <property type="entry name" value="Kinase-like_dom_sf"/>
</dbReference>
<dbReference type="OrthoDB" id="9788659at2"/>
<dbReference type="AlphaFoldDB" id="A0A3S0ARD0"/>
<dbReference type="SUPFAM" id="SSF56112">
    <property type="entry name" value="Protein kinase-like (PK-like)"/>
    <property type="match status" value="1"/>
</dbReference>
<dbReference type="Gene3D" id="1.10.510.10">
    <property type="entry name" value="Transferase(Phosphotransferase) domain 1"/>
    <property type="match status" value="1"/>
</dbReference>
<dbReference type="RefSeq" id="WP_126140174.1">
    <property type="nucleotide sequence ID" value="NZ_RXHU01000015.1"/>
</dbReference>
<accession>A0A3S0ARD0</accession>
<dbReference type="InterPro" id="IPR000719">
    <property type="entry name" value="Prot_kinase_dom"/>
</dbReference>
<gene>
    <name evidence="2" type="ORF">EJQ19_05415</name>
</gene>
<name>A0A3S0ARD0_9BACL</name>
<protein>
    <recommendedName>
        <fullName evidence="1">Protein kinase domain-containing protein</fullName>
    </recommendedName>
</protein>
<reference evidence="2 3" key="1">
    <citation type="submission" date="2018-12" db="EMBL/GenBank/DDBJ databases">
        <title>Bacillus ochoae sp. nov., Paenibacillus whitsoniae sp. nov., Paenibacillus spiritus sp. nov. Isolated from the Mars Exploration Rover during spacecraft assembly.</title>
        <authorList>
            <person name="Seuylemezian A."/>
            <person name="Vaishampayan P."/>
        </authorList>
    </citation>
    <scope>NUCLEOTIDE SEQUENCE [LARGE SCALE GENOMIC DNA]</scope>
    <source>
        <strain evidence="2 3">MER 54</strain>
    </source>
</reference>
<dbReference type="PROSITE" id="PS00109">
    <property type="entry name" value="PROTEIN_KINASE_TYR"/>
    <property type="match status" value="1"/>
</dbReference>
<evidence type="ECO:0000313" key="3">
    <source>
        <dbReference type="Proteomes" id="UP000276128"/>
    </source>
</evidence>
<dbReference type="SMART" id="SM00220">
    <property type="entry name" value="S_TKc"/>
    <property type="match status" value="1"/>
</dbReference>
<evidence type="ECO:0000313" key="2">
    <source>
        <dbReference type="EMBL" id="RTE10711.1"/>
    </source>
</evidence>
<dbReference type="Pfam" id="PF00069">
    <property type="entry name" value="Pkinase"/>
    <property type="match status" value="1"/>
</dbReference>
<sequence length="247" mass="29175">MKSTRINNLFLKYLKKRYGYINVRQYMPSNELNFQYYVGTDVQRGKTVFIKMYGNLPEVARREALLLQLLERRTRSKYFPKLLAYNVKGKYPFVVLEYVQEATSLETCLSERKIQSQHNKRQLLRQMNDILQILHKNKIIHRDIRPANLLVRRGKDGKQMELVLIDFAFSVLKHPSHVQELAFLKSRRDILEALGEKSYKPSAFKWDDAYSFCKIAKEIDSQSQKNFPNEWRQLNSSIGKVVYASKS</sequence>
<comment type="caution">
    <text evidence="2">The sequence shown here is derived from an EMBL/GenBank/DDBJ whole genome shotgun (WGS) entry which is preliminary data.</text>
</comment>
<evidence type="ECO:0000259" key="1">
    <source>
        <dbReference type="PROSITE" id="PS50011"/>
    </source>
</evidence>
<dbReference type="PANTHER" id="PTHR44167:SF24">
    <property type="entry name" value="SERINE_THREONINE-PROTEIN KINASE CHK2"/>
    <property type="match status" value="1"/>
</dbReference>
<proteinExistence type="predicted"/>
<dbReference type="EMBL" id="RXHU01000015">
    <property type="protein sequence ID" value="RTE10711.1"/>
    <property type="molecule type" value="Genomic_DNA"/>
</dbReference>
<keyword evidence="3" id="KW-1185">Reference proteome</keyword>
<organism evidence="2 3">
    <name type="scientific">Paenibacillus whitsoniae</name>
    <dbReference type="NCBI Taxonomy" id="2496558"/>
    <lineage>
        <taxon>Bacteria</taxon>
        <taxon>Bacillati</taxon>
        <taxon>Bacillota</taxon>
        <taxon>Bacilli</taxon>
        <taxon>Bacillales</taxon>
        <taxon>Paenibacillaceae</taxon>
        <taxon>Paenibacillus</taxon>
    </lineage>
</organism>
<dbReference type="Proteomes" id="UP000276128">
    <property type="component" value="Unassembled WGS sequence"/>
</dbReference>
<dbReference type="GO" id="GO:0004672">
    <property type="term" value="F:protein kinase activity"/>
    <property type="evidence" value="ECO:0007669"/>
    <property type="project" value="InterPro"/>
</dbReference>
<dbReference type="GO" id="GO:0005524">
    <property type="term" value="F:ATP binding"/>
    <property type="evidence" value="ECO:0007669"/>
    <property type="project" value="InterPro"/>
</dbReference>
<dbReference type="InterPro" id="IPR008266">
    <property type="entry name" value="Tyr_kinase_AS"/>
</dbReference>